<feature type="domain" description="TORTIFOLIA1/SINE1-2 N-terminal" evidence="2">
    <location>
        <begin position="20"/>
        <end position="313"/>
    </location>
</feature>
<organism evidence="3 4">
    <name type="scientific">Euplotes crassus</name>
    <dbReference type="NCBI Taxonomy" id="5936"/>
    <lineage>
        <taxon>Eukaryota</taxon>
        <taxon>Sar</taxon>
        <taxon>Alveolata</taxon>
        <taxon>Ciliophora</taxon>
        <taxon>Intramacronucleata</taxon>
        <taxon>Spirotrichea</taxon>
        <taxon>Hypotrichia</taxon>
        <taxon>Euplotida</taxon>
        <taxon>Euplotidae</taxon>
        <taxon>Moneuplotes</taxon>
    </lineage>
</organism>
<evidence type="ECO:0000256" key="1">
    <source>
        <dbReference type="SAM" id="MobiDB-lite"/>
    </source>
</evidence>
<proteinExistence type="predicted"/>
<evidence type="ECO:0000259" key="2">
    <source>
        <dbReference type="Pfam" id="PF24714"/>
    </source>
</evidence>
<keyword evidence="4" id="KW-1185">Reference proteome</keyword>
<feature type="region of interest" description="Disordered" evidence="1">
    <location>
        <begin position="378"/>
        <end position="409"/>
    </location>
</feature>
<reference evidence="3" key="1">
    <citation type="submission" date="2023-07" db="EMBL/GenBank/DDBJ databases">
        <authorList>
            <consortium name="AG Swart"/>
            <person name="Singh M."/>
            <person name="Singh A."/>
            <person name="Seah K."/>
            <person name="Emmerich C."/>
        </authorList>
    </citation>
    <scope>NUCLEOTIDE SEQUENCE</scope>
    <source>
        <strain evidence="3">DP1</strain>
    </source>
</reference>
<feature type="compositionally biased region" description="Polar residues" evidence="1">
    <location>
        <begin position="397"/>
        <end position="409"/>
    </location>
</feature>
<name>A0AAD1XDH6_EUPCR</name>
<dbReference type="SUPFAM" id="SSF48371">
    <property type="entry name" value="ARM repeat"/>
    <property type="match status" value="1"/>
</dbReference>
<dbReference type="Pfam" id="PF24714">
    <property type="entry name" value="TOR1L1_N"/>
    <property type="match status" value="1"/>
</dbReference>
<comment type="caution">
    <text evidence="3">The sequence shown here is derived from an EMBL/GenBank/DDBJ whole genome shotgun (WGS) entry which is preliminary data.</text>
</comment>
<dbReference type="Proteomes" id="UP001295684">
    <property type="component" value="Unassembled WGS sequence"/>
</dbReference>
<accession>A0AAD1XDH6</accession>
<dbReference type="EMBL" id="CAMPGE010008109">
    <property type="protein sequence ID" value="CAI2367017.1"/>
    <property type="molecule type" value="Genomic_DNA"/>
</dbReference>
<dbReference type="InterPro" id="IPR016024">
    <property type="entry name" value="ARM-type_fold"/>
</dbReference>
<sequence length="471" mass="54151">MSKKYRNNPQKAYQKKLLQDIKIQFQKALAKLNDPNTKEIGFRELQNIVLEYQSEECLRLYLSLLCDRIIKTERTEVILMFGFLAQVYKLALLDPLDKPPNVIKTVVRICDEIYSYLKTNVNVVEEACSSSLLEIFTHCVPDKDDKFLVSAIFYKPLAGYIAAGGDKVAQEKAAFILYKFITHLIEEDYYDLANFFAPKIIALYVKSSCISAEFTKTCVLVLKHVGVKYFVTFINEILFKQIEILTLGKSSKEQRISRVDTQYHKEKVASCEFLAELAISLQTVPDLLIGFEENVMEVLEDTMSDRVVKVQQAARFAKKRWDDFNKIFDVIEEKKWVVDTEMTGLYPEEILQIRTGLEDTANERITYFLQNKVKDLYSKGPKQSDPSPIGKKGRSMSMGSDSNILDSNHNKNNYAYPHKAVRTGENFAKFELDDSMWQNKVKSSKFLKSRQGFGGGNIPGKRIGKKIRTYY</sequence>
<protein>
    <recommendedName>
        <fullName evidence="2">TORTIFOLIA1/SINE1-2 N-terminal domain-containing protein</fullName>
    </recommendedName>
</protein>
<dbReference type="InterPro" id="IPR057600">
    <property type="entry name" value="TORTIFOLIA1/SINE1-2_N"/>
</dbReference>
<gene>
    <name evidence="3" type="ORF">ECRASSUSDP1_LOCUS8294</name>
</gene>
<evidence type="ECO:0000313" key="3">
    <source>
        <dbReference type="EMBL" id="CAI2367017.1"/>
    </source>
</evidence>
<evidence type="ECO:0000313" key="4">
    <source>
        <dbReference type="Proteomes" id="UP001295684"/>
    </source>
</evidence>
<dbReference type="AlphaFoldDB" id="A0AAD1XDH6"/>